<keyword evidence="1" id="KW-1133">Transmembrane helix</keyword>
<dbReference type="RefSeq" id="WP_170125488.1">
    <property type="nucleotide sequence ID" value="NZ_QGDJ01000011.1"/>
</dbReference>
<organism evidence="3 5">
    <name type="scientific">Jannaschia seohaensis</name>
    <dbReference type="NCBI Taxonomy" id="475081"/>
    <lineage>
        <taxon>Bacteria</taxon>
        <taxon>Pseudomonadati</taxon>
        <taxon>Pseudomonadota</taxon>
        <taxon>Alphaproteobacteria</taxon>
        <taxon>Rhodobacterales</taxon>
        <taxon>Roseobacteraceae</taxon>
        <taxon>Jannaschia</taxon>
    </lineage>
</organism>
<accession>A0A2Y9B4J6</accession>
<keyword evidence="4" id="KW-1185">Reference proteome</keyword>
<dbReference type="AlphaFoldDB" id="A0A2Y9B4J6"/>
<reference evidence="3 5" key="1">
    <citation type="submission" date="2016-10" db="EMBL/GenBank/DDBJ databases">
        <authorList>
            <person name="Cai Z."/>
        </authorList>
    </citation>
    <scope>NUCLEOTIDE SEQUENCE [LARGE SCALE GENOMIC DNA]</scope>
    <source>
        <strain evidence="3 5">DSM 25227</strain>
    </source>
</reference>
<evidence type="ECO:0000256" key="1">
    <source>
        <dbReference type="SAM" id="Phobius"/>
    </source>
</evidence>
<feature type="transmembrane region" description="Helical" evidence="1">
    <location>
        <begin position="15"/>
        <end position="33"/>
    </location>
</feature>
<sequence length="54" mass="6651">MFDFPTMGRGFENAAAPWIWGTVLLVAAVFWFMERRRIKRWEREEREERESNED</sequence>
<keyword evidence="1" id="KW-0812">Transmembrane</keyword>
<dbReference type="EMBL" id="UETC01000011">
    <property type="protein sequence ID" value="SSA49917.1"/>
    <property type="molecule type" value="Genomic_DNA"/>
</dbReference>
<evidence type="ECO:0008006" key="6">
    <source>
        <dbReference type="Google" id="ProtNLM"/>
    </source>
</evidence>
<gene>
    <name evidence="2" type="ORF">BCF38_11185</name>
    <name evidence="3" type="ORF">SAMN05421539_11185</name>
</gene>
<proteinExistence type="predicted"/>
<evidence type="ECO:0000313" key="3">
    <source>
        <dbReference type="EMBL" id="SSA49917.1"/>
    </source>
</evidence>
<evidence type="ECO:0000313" key="2">
    <source>
        <dbReference type="EMBL" id="PWJ15068.1"/>
    </source>
</evidence>
<dbReference type="Proteomes" id="UP000251571">
    <property type="component" value="Unassembled WGS sequence"/>
</dbReference>
<reference evidence="2 4" key="2">
    <citation type="submission" date="2018-03" db="EMBL/GenBank/DDBJ databases">
        <title>Genomic Encyclopedia of Archaeal and Bacterial Type Strains, Phase II (KMG-II): from individual species to whole genera.</title>
        <authorList>
            <person name="Goeker M."/>
        </authorList>
    </citation>
    <scope>NUCLEOTIDE SEQUENCE [LARGE SCALE GENOMIC DNA]</scope>
    <source>
        <strain evidence="2 4">DSM 25227</strain>
    </source>
</reference>
<evidence type="ECO:0000313" key="5">
    <source>
        <dbReference type="Proteomes" id="UP000251571"/>
    </source>
</evidence>
<evidence type="ECO:0000313" key="4">
    <source>
        <dbReference type="Proteomes" id="UP000245839"/>
    </source>
</evidence>
<dbReference type="Proteomes" id="UP000245839">
    <property type="component" value="Unassembled WGS sequence"/>
</dbReference>
<keyword evidence="1" id="KW-0472">Membrane</keyword>
<dbReference type="EMBL" id="QGDJ01000011">
    <property type="protein sequence ID" value="PWJ15068.1"/>
    <property type="molecule type" value="Genomic_DNA"/>
</dbReference>
<name>A0A2Y9B4J6_9RHOB</name>
<protein>
    <recommendedName>
        <fullName evidence="6">Heme exporter protein D</fullName>
    </recommendedName>
</protein>